<dbReference type="STRING" id="178035.A0A154PT62"/>
<feature type="region of interest" description="Disordered" evidence="6">
    <location>
        <begin position="654"/>
        <end position="727"/>
    </location>
</feature>
<evidence type="ECO:0000256" key="6">
    <source>
        <dbReference type="SAM" id="MobiDB-lite"/>
    </source>
</evidence>
<dbReference type="FunFam" id="3.40.50.300:FF:000326">
    <property type="entry name" value="P-loop containing nucleoside triphosphate hydrolase"/>
    <property type="match status" value="1"/>
</dbReference>
<evidence type="ECO:0000256" key="4">
    <source>
        <dbReference type="ARBA" id="ARBA00022840"/>
    </source>
</evidence>
<feature type="compositionally biased region" description="Basic residues" evidence="6">
    <location>
        <begin position="955"/>
        <end position="964"/>
    </location>
</feature>
<dbReference type="SMART" id="SM00240">
    <property type="entry name" value="FHA"/>
    <property type="match status" value="1"/>
</dbReference>
<keyword evidence="5" id="KW-0175">Coiled coil</keyword>
<feature type="coiled-coil region" evidence="5">
    <location>
        <begin position="1385"/>
        <end position="1437"/>
    </location>
</feature>
<evidence type="ECO:0000313" key="8">
    <source>
        <dbReference type="EMBL" id="KZC15053.1"/>
    </source>
</evidence>
<dbReference type="PANTHER" id="PTHR10887">
    <property type="entry name" value="DNA2/NAM7 HELICASE FAMILY"/>
    <property type="match status" value="1"/>
</dbReference>
<protein>
    <submittedName>
        <fullName evidence="8">Putative helicase senataxin</fullName>
    </submittedName>
</protein>
<dbReference type="OMA" id="LCFIQGP"/>
<reference evidence="8 9" key="1">
    <citation type="submission" date="2015-07" db="EMBL/GenBank/DDBJ databases">
        <title>The genome of Dufourea novaeangliae.</title>
        <authorList>
            <person name="Pan H."/>
            <person name="Kapheim K."/>
        </authorList>
    </citation>
    <scope>NUCLEOTIDE SEQUENCE [LARGE SCALE GENOMIC DNA]</scope>
    <source>
        <strain evidence="8">0120121106</strain>
        <tissue evidence="8">Whole body</tissue>
    </source>
</reference>
<dbReference type="Pfam" id="PF13086">
    <property type="entry name" value="AAA_11"/>
    <property type="match status" value="1"/>
</dbReference>
<dbReference type="PROSITE" id="PS50006">
    <property type="entry name" value="FHA_DOMAIN"/>
    <property type="match status" value="1"/>
</dbReference>
<feature type="region of interest" description="Disordered" evidence="6">
    <location>
        <begin position="760"/>
        <end position="779"/>
    </location>
</feature>
<dbReference type="InterPro" id="IPR041677">
    <property type="entry name" value="DNA2/NAM7_AAA_11"/>
</dbReference>
<proteinExistence type="predicted"/>
<feature type="compositionally biased region" description="Basic and acidic residues" evidence="6">
    <location>
        <begin position="709"/>
        <end position="727"/>
    </location>
</feature>
<dbReference type="OrthoDB" id="2285229at2759"/>
<feature type="compositionally biased region" description="Low complexity" evidence="6">
    <location>
        <begin position="844"/>
        <end position="855"/>
    </location>
</feature>
<dbReference type="SUPFAM" id="SSF52540">
    <property type="entry name" value="P-loop containing nucleoside triphosphate hydrolases"/>
    <property type="match status" value="1"/>
</dbReference>
<dbReference type="GO" id="GO:0005694">
    <property type="term" value="C:chromosome"/>
    <property type="evidence" value="ECO:0007669"/>
    <property type="project" value="UniProtKB-ARBA"/>
</dbReference>
<dbReference type="CDD" id="cd18808">
    <property type="entry name" value="SF1_C_Upf1"/>
    <property type="match status" value="1"/>
</dbReference>
<gene>
    <name evidence="8" type="ORF">WN55_09355</name>
</gene>
<accession>A0A154PT62</accession>
<dbReference type="GO" id="GO:0016604">
    <property type="term" value="C:nuclear body"/>
    <property type="evidence" value="ECO:0007669"/>
    <property type="project" value="TreeGrafter"/>
</dbReference>
<feature type="region of interest" description="Disordered" evidence="6">
    <location>
        <begin position="927"/>
        <end position="966"/>
    </location>
</feature>
<organism evidence="8 9">
    <name type="scientific">Dufourea novaeangliae</name>
    <name type="common">Sweat bee</name>
    <dbReference type="NCBI Taxonomy" id="178035"/>
    <lineage>
        <taxon>Eukaryota</taxon>
        <taxon>Metazoa</taxon>
        <taxon>Ecdysozoa</taxon>
        <taxon>Arthropoda</taxon>
        <taxon>Hexapoda</taxon>
        <taxon>Insecta</taxon>
        <taxon>Pterygota</taxon>
        <taxon>Neoptera</taxon>
        <taxon>Endopterygota</taxon>
        <taxon>Hymenoptera</taxon>
        <taxon>Apocrita</taxon>
        <taxon>Aculeata</taxon>
        <taxon>Apoidea</taxon>
        <taxon>Anthophila</taxon>
        <taxon>Halictidae</taxon>
        <taxon>Rophitinae</taxon>
        <taxon>Dufourea</taxon>
    </lineage>
</organism>
<feature type="compositionally biased region" description="Basic and acidic residues" evidence="6">
    <location>
        <begin position="833"/>
        <end position="842"/>
    </location>
</feature>
<feature type="domain" description="FHA" evidence="7">
    <location>
        <begin position="29"/>
        <end position="78"/>
    </location>
</feature>
<evidence type="ECO:0000259" key="7">
    <source>
        <dbReference type="PROSITE" id="PS50006"/>
    </source>
</evidence>
<keyword evidence="3 8" id="KW-0347">Helicase</keyword>
<dbReference type="Gene3D" id="3.40.50.300">
    <property type="entry name" value="P-loop containing nucleotide triphosphate hydrolases"/>
    <property type="match status" value="2"/>
</dbReference>
<dbReference type="InterPro" id="IPR027417">
    <property type="entry name" value="P-loop_NTPase"/>
</dbReference>
<dbReference type="InterPro" id="IPR008984">
    <property type="entry name" value="SMAD_FHA_dom_sf"/>
</dbReference>
<evidence type="ECO:0000256" key="1">
    <source>
        <dbReference type="ARBA" id="ARBA00022741"/>
    </source>
</evidence>
<feature type="compositionally biased region" description="Low complexity" evidence="6">
    <location>
        <begin position="321"/>
        <end position="332"/>
    </location>
</feature>
<feature type="compositionally biased region" description="Polar residues" evidence="6">
    <location>
        <begin position="333"/>
        <end position="360"/>
    </location>
</feature>
<dbReference type="InterPro" id="IPR041679">
    <property type="entry name" value="DNA2/NAM7-like_C"/>
</dbReference>
<sequence>MDANDHCQFVLERININDTIILNKPYHTYTCGRAKDNEIVCLGLTVSRRHCMFFHGKNEIYVTDLKSANGLFINGVAQEPYQTTKLNHNDIIGVGCPDLNAKEHSMFVYKLHIIEFQKSRTVDSNHNASALSETVLNHTNASKKCTADDKSDPILKRKRDMRNCDTKVVPNKIPKLEDNSKVRLEESLNEDSKVIDDNDIEIVHVSLNNSILEQSSSNCCTSAKTTRLSNHSIASKHTDCDMLDVNNSVKNKKKCDLSKDCKIQFNEFLCPKNSKSLVSSNANDSDREEKDAAIDCKHLERSSKNTVQNVQKCMENSLLNNKNKENMVNNPNCRNIQSDNKMESSNAKMSSTENINSDSRASLKNDVETSGNSNTKQLNVEQSMVENNTGKTLSSLPTNFVHTGDSVIKMEEELQLTDTDEDAIWNSMGGIPMPLVSPIKLKQVQQEPKTKFSEEDVINLSDSEDDVFPCSQLFDIGFGMNTSIKQEVKEETADMENERFSMLGDEDLVISLSDSEDEDDNWLRRLSRSQILNEDKIKTETEHQNKQEENMDVAIVDIENPISTSNKSVDKSESSTKERVQEEKRKQTEKFVNEEEEEQREASLQDARNTIEMYSLSVSIERMNVRSIDRSANSMELSSDSPVTSKKFYESLKTKDSSFKKQEIENRDTYPSGVAETMKTSRRKSLEKRVPQIEPQHLPSRRRSASTNRTKEVSEKSTKQRLTANEKKELKEKAKMEEYERAKEQKNRKVLNKWAADCLPSNKKKTSTPLTKEDKKALAQDRKLKLKKIAMEKKRSSLDNTQEKKRIASKPKAKVSVKSRNDLLVEDTISLSKSEETKEKLRPSNRSTTTNNTLPIPKLDGTTSKVASKEFATRAPNLSSLAGLGKIPKKSNATKFTITTTNPDALENVSLAKRLKEPTNIGTKKAEVKNKSNTQSTLSSGNRSALSSASSVAKSPRKKPKKRVSFSANIETVREYEIDESNVMKKLAGKDAPIPNKSNDVVTTNEKTNEFLLRIFAWKPIWLEEQEHFKTTPPVVRDDELHVMLTRYKSYEEYCRVLTPLLMLETWYRITKDFLNIDQRCRRPTQMCSIIANSIHTSMVSPNVCFTTLMLEVLATKEDVQRKANPQYGNLVFFEYVRNQEKGQTFHKVFAYVDSVHETILTPWTHYNKDLAHYVNKPYALLTYTMLTKPLQPNILVNRVQRLRSVTRLRPILRLVQGLQNFPKSPLMSMILSPKIEQYYLPSISTTQQLITKDKLNQKQLEAVCKVTDVIVQKQAKLCFIQGPPGTGKSTVIVNIVMQVLYGNNRYASSGGALKILVCAPSNAAIDAITMRLLQIRSSMAQKRFKMVRIGQSEVMHPVVKEISVTELAKRDMKQVTSTSINTPLESVEQEKSLLESKINALKCKLANTQNMDEIYNRNIRMKLADLATKYELLKNRTPLNEMNPKEYKRMLRSGENRILSHADIITCTLSSCYDKLMKSLFATNNTGISVCIVDEAAQSCEAETLIPLMLGVNTLVLVGDPNQLPATTLSPQAKKLGWGQSIFSRVQNAFELHPNNPIIMLDTQYRMQHDICSWPNKFFYAGKLKTNIPRTVEFPFHSYRILHLNTSQNDDNYSNTDEAQFIANMIFSMLTYTNLDNWERISFGILTPYNNQKFIIHKKIIDRMLTLPEKLRRKMKFEVNTVDGFQGQERDVIIMSCVRSLKIGFLSDKQRLCVALTRAKYSLIICGNFSVFNKDQVWNSLLSNARDRRVYFNVNARILPHEIKQHVVKRPTC</sequence>
<feature type="region of interest" description="Disordered" evidence="6">
    <location>
        <begin position="792"/>
        <end position="819"/>
    </location>
</feature>
<keyword evidence="9" id="KW-1185">Reference proteome</keyword>
<evidence type="ECO:0000313" key="9">
    <source>
        <dbReference type="Proteomes" id="UP000076502"/>
    </source>
</evidence>
<dbReference type="PANTHER" id="PTHR10887:SF495">
    <property type="entry name" value="HELICASE SENATAXIN ISOFORM X1-RELATED"/>
    <property type="match status" value="1"/>
</dbReference>
<keyword evidence="4" id="KW-0067">ATP-binding</keyword>
<feature type="compositionally biased region" description="Basic and acidic residues" evidence="6">
    <location>
        <begin position="792"/>
        <end position="806"/>
    </location>
</feature>
<dbReference type="InterPro" id="IPR047187">
    <property type="entry name" value="SF1_C_Upf1"/>
</dbReference>
<dbReference type="SUPFAM" id="SSF49879">
    <property type="entry name" value="SMAD/FHA domain"/>
    <property type="match status" value="1"/>
</dbReference>
<keyword evidence="2" id="KW-0378">Hydrolase</keyword>
<dbReference type="Proteomes" id="UP000076502">
    <property type="component" value="Unassembled WGS sequence"/>
</dbReference>
<feature type="region of interest" description="Disordered" evidence="6">
    <location>
        <begin position="558"/>
        <end position="606"/>
    </location>
</feature>
<feature type="region of interest" description="Disordered" evidence="6">
    <location>
        <begin position="833"/>
        <end position="862"/>
    </location>
</feature>
<feature type="region of interest" description="Disordered" evidence="6">
    <location>
        <begin position="321"/>
        <end position="376"/>
    </location>
</feature>
<feature type="compositionally biased region" description="Low complexity" evidence="6">
    <location>
        <begin position="936"/>
        <end position="954"/>
    </location>
</feature>
<dbReference type="GO" id="GO:0016787">
    <property type="term" value="F:hydrolase activity"/>
    <property type="evidence" value="ECO:0007669"/>
    <property type="project" value="UniProtKB-KW"/>
</dbReference>
<dbReference type="Gene3D" id="2.60.200.20">
    <property type="match status" value="1"/>
</dbReference>
<dbReference type="InterPro" id="IPR000253">
    <property type="entry name" value="FHA_dom"/>
</dbReference>
<dbReference type="EMBL" id="KQ435207">
    <property type="protein sequence ID" value="KZC15053.1"/>
    <property type="molecule type" value="Genomic_DNA"/>
</dbReference>
<dbReference type="InterPro" id="IPR045055">
    <property type="entry name" value="DNA2/NAM7-like"/>
</dbReference>
<name>A0A154PT62_DUFNO</name>
<feature type="compositionally biased region" description="Basic and acidic residues" evidence="6">
    <location>
        <begin position="654"/>
        <end position="668"/>
    </location>
</feature>
<dbReference type="GO" id="GO:0006369">
    <property type="term" value="P:termination of RNA polymerase II transcription"/>
    <property type="evidence" value="ECO:0007669"/>
    <property type="project" value="TreeGrafter"/>
</dbReference>
<feature type="compositionally biased region" description="Basic residues" evidence="6">
    <location>
        <begin position="807"/>
        <end position="817"/>
    </location>
</feature>
<dbReference type="Pfam" id="PF13087">
    <property type="entry name" value="AAA_12"/>
    <property type="match status" value="1"/>
</dbReference>
<feature type="compositionally biased region" description="Basic and acidic residues" evidence="6">
    <location>
        <begin position="568"/>
        <end position="593"/>
    </location>
</feature>
<dbReference type="GO" id="GO:0004386">
    <property type="term" value="F:helicase activity"/>
    <property type="evidence" value="ECO:0007669"/>
    <property type="project" value="UniProtKB-KW"/>
</dbReference>
<evidence type="ECO:0000256" key="2">
    <source>
        <dbReference type="ARBA" id="ARBA00022801"/>
    </source>
</evidence>
<dbReference type="CDD" id="cd00060">
    <property type="entry name" value="FHA"/>
    <property type="match status" value="1"/>
</dbReference>
<dbReference type="Pfam" id="PF00498">
    <property type="entry name" value="FHA"/>
    <property type="match status" value="1"/>
</dbReference>
<evidence type="ECO:0000256" key="5">
    <source>
        <dbReference type="SAM" id="Coils"/>
    </source>
</evidence>
<dbReference type="CDD" id="cd18042">
    <property type="entry name" value="DEXXQc_SETX"/>
    <property type="match status" value="1"/>
</dbReference>
<evidence type="ECO:0000256" key="3">
    <source>
        <dbReference type="ARBA" id="ARBA00022806"/>
    </source>
</evidence>
<dbReference type="GO" id="GO:0005524">
    <property type="term" value="F:ATP binding"/>
    <property type="evidence" value="ECO:0007669"/>
    <property type="project" value="UniProtKB-KW"/>
</dbReference>
<keyword evidence="1" id="KW-0547">Nucleotide-binding</keyword>
<dbReference type="GO" id="GO:0001147">
    <property type="term" value="F:transcription termination site sequence-specific DNA binding"/>
    <property type="evidence" value="ECO:0007669"/>
    <property type="project" value="TreeGrafter"/>
</dbReference>